<feature type="domain" description="DUF5753" evidence="1">
    <location>
        <begin position="26"/>
        <end position="202"/>
    </location>
</feature>
<proteinExistence type="predicted"/>
<organism evidence="2 3">
    <name type="scientific">Nocardiopsis algeriensis</name>
    <dbReference type="NCBI Taxonomy" id="1478215"/>
    <lineage>
        <taxon>Bacteria</taxon>
        <taxon>Bacillati</taxon>
        <taxon>Actinomycetota</taxon>
        <taxon>Actinomycetes</taxon>
        <taxon>Streptosporangiales</taxon>
        <taxon>Nocardiopsidaceae</taxon>
        <taxon>Nocardiopsis</taxon>
    </lineage>
</organism>
<gene>
    <name evidence="2" type="ORF">FHS13_002233</name>
</gene>
<protein>
    <recommendedName>
        <fullName evidence="1">DUF5753 domain-containing protein</fullName>
    </recommendedName>
</protein>
<evidence type="ECO:0000259" key="1">
    <source>
        <dbReference type="Pfam" id="PF19054"/>
    </source>
</evidence>
<dbReference type="EMBL" id="JACHJO010000006">
    <property type="protein sequence ID" value="MBB6120281.1"/>
    <property type="molecule type" value="Genomic_DNA"/>
</dbReference>
<dbReference type="Pfam" id="PF19054">
    <property type="entry name" value="DUF5753"/>
    <property type="match status" value="1"/>
</dbReference>
<dbReference type="InterPro" id="IPR043917">
    <property type="entry name" value="DUF5753"/>
</dbReference>
<sequence length="211" mass="23967">MLDWVQDTRLRGWWRDYRDVFNGDLLPDYETEAAHLRNYETQIFPALLQVPGYSAAVLRGAGRTDPADISRHVEARMCRREILVRMKPARLHAVVDESTFLRPIGGPTVMVEQLDYLLHMAQLPNIDLRVLPLAQDAHAGLVAPFTVLEFAHPLDTPIVCVPSLTQSLYLEQEDEVEAYQAAFRSIQEAAADPAASVALVERHRERMRELL</sequence>
<dbReference type="Proteomes" id="UP000536604">
    <property type="component" value="Unassembled WGS sequence"/>
</dbReference>
<name>A0A841IVQ0_9ACTN</name>
<dbReference type="RefSeq" id="WP_246405161.1">
    <property type="nucleotide sequence ID" value="NZ_JACHJO010000006.1"/>
</dbReference>
<keyword evidence="3" id="KW-1185">Reference proteome</keyword>
<accession>A0A841IVQ0</accession>
<reference evidence="2 3" key="1">
    <citation type="submission" date="2020-08" db="EMBL/GenBank/DDBJ databases">
        <title>Genomic Encyclopedia of Type Strains, Phase III (KMG-III): the genomes of soil and plant-associated and newly described type strains.</title>
        <authorList>
            <person name="Whitman W."/>
        </authorList>
    </citation>
    <scope>NUCLEOTIDE SEQUENCE [LARGE SCALE GENOMIC DNA]</scope>
    <source>
        <strain evidence="2 3">CECT 8712</strain>
    </source>
</reference>
<evidence type="ECO:0000313" key="2">
    <source>
        <dbReference type="EMBL" id="MBB6120281.1"/>
    </source>
</evidence>
<evidence type="ECO:0000313" key="3">
    <source>
        <dbReference type="Proteomes" id="UP000536604"/>
    </source>
</evidence>
<comment type="caution">
    <text evidence="2">The sequence shown here is derived from an EMBL/GenBank/DDBJ whole genome shotgun (WGS) entry which is preliminary data.</text>
</comment>
<dbReference type="AlphaFoldDB" id="A0A841IVQ0"/>